<keyword evidence="1" id="KW-0732">Signal</keyword>
<protein>
    <submittedName>
        <fullName evidence="2">Uncharacterized protein</fullName>
    </submittedName>
</protein>
<gene>
    <name evidence="2" type="ORF">ABEG17_13155</name>
</gene>
<evidence type="ECO:0000256" key="1">
    <source>
        <dbReference type="SAM" id="SignalP"/>
    </source>
</evidence>
<dbReference type="AlphaFoldDB" id="A0AAU7JQ52"/>
<sequence length="563" mass="60429">MKRPTFLALGTACLLALSTAMLPLAAASGQTTARPAASASSTYHEPLCQSHNALCADTFDNPAGEYVGHDEPSVLFKSGVRGSGNDITYTLVLPKDPKSQPTASGASGATWNFQLRPTFWFGLTLCDTESAPEYTRTCTPDSDTNNLVGTNPAAPDYIGKHPGNAYMELQFYGPGYVPQFEGFGCTAHQYCAAMTIDSFNSDQNTGIPNTAACDNYLLGGVEPINWAYITRNGHSQAPANPLFTGTFDNPDLSAVTPDQAKDLFMNPGDQIRIHMHDTDAGLRIQLSDLTTGQDGSMTASVENGFGHVLYTPTSSTCQAQPYAFHPEYSTANPRGNTWSAHTYNVAMSDEIGHFENCLAIDANFNCASPGSQDSSGLDEDDGNNACVPAEDSLVVKINGCFSSDADFDGQSYRNDWPGTFRDVGRDRALHPSPVLFTSPLANRTTNYSKVAFETDLPRIEAADSQDNPPFCDRTTGANCVNPPRGAQFYPIFTTANKHGTCTWQEGGRFIPGTKRTFGGTSTAEYGPLLKTVYPSTGGTTITRYNNFNSGDLHNPCPAGRGEH</sequence>
<name>A0AAU7JQ52_9MICO</name>
<accession>A0AAU7JQ52</accession>
<feature type="chain" id="PRO_5043448032" evidence="1">
    <location>
        <begin position="27"/>
        <end position="563"/>
    </location>
</feature>
<evidence type="ECO:0000313" key="2">
    <source>
        <dbReference type="EMBL" id="XBO42517.1"/>
    </source>
</evidence>
<proteinExistence type="predicted"/>
<reference evidence="2" key="1">
    <citation type="submission" date="2024-05" db="EMBL/GenBank/DDBJ databases">
        <authorList>
            <person name="Kim S."/>
            <person name="Heo J."/>
            <person name="Choi H."/>
            <person name="Choi Y."/>
            <person name="Kwon S.-W."/>
            <person name="Kim Y."/>
        </authorList>
    </citation>
    <scope>NUCLEOTIDE SEQUENCE</scope>
    <source>
        <strain evidence="2">KACC 23699</strain>
    </source>
</reference>
<dbReference type="EMBL" id="CP157483">
    <property type="protein sequence ID" value="XBO42517.1"/>
    <property type="molecule type" value="Genomic_DNA"/>
</dbReference>
<organism evidence="2">
    <name type="scientific">Pedococcus sp. KACC 23699</name>
    <dbReference type="NCBI Taxonomy" id="3149228"/>
    <lineage>
        <taxon>Bacteria</taxon>
        <taxon>Bacillati</taxon>
        <taxon>Actinomycetota</taxon>
        <taxon>Actinomycetes</taxon>
        <taxon>Micrococcales</taxon>
        <taxon>Intrasporangiaceae</taxon>
        <taxon>Pedococcus</taxon>
    </lineage>
</organism>
<feature type="signal peptide" evidence="1">
    <location>
        <begin position="1"/>
        <end position="26"/>
    </location>
</feature>
<dbReference type="RefSeq" id="WP_406829938.1">
    <property type="nucleotide sequence ID" value="NZ_CP157483.1"/>
</dbReference>